<protein>
    <submittedName>
        <fullName evidence="1">mRNA-decapping enzyme 1A</fullName>
    </submittedName>
</protein>
<name>A0ACB8EHR7_9SAUR</name>
<accession>A0ACB8EHR7</accession>
<sequence>MESLSKAGQEMSLAALKQHDPYITSIADVTGQVALYSFSPKTNEWEKTDIEGTLFVYKRSASPYHGFTIVNRLNMHNLVEPVNKDLEFQLHEPFLLYRNANCQFGNSCGTSLCPAPWIAMLATNGNPFQIIRAVVQNRPLQNKPPFEKKL</sequence>
<organism evidence="1 2">
    <name type="scientific">Sphaerodactylus townsendi</name>
    <dbReference type="NCBI Taxonomy" id="933632"/>
    <lineage>
        <taxon>Eukaryota</taxon>
        <taxon>Metazoa</taxon>
        <taxon>Chordata</taxon>
        <taxon>Craniata</taxon>
        <taxon>Vertebrata</taxon>
        <taxon>Euteleostomi</taxon>
        <taxon>Lepidosauria</taxon>
        <taxon>Squamata</taxon>
        <taxon>Bifurcata</taxon>
        <taxon>Gekkota</taxon>
        <taxon>Sphaerodactylidae</taxon>
        <taxon>Sphaerodactylus</taxon>
    </lineage>
</organism>
<gene>
    <name evidence="1" type="primary">DCP1A</name>
    <name evidence="1" type="ORF">K3G42_018720</name>
</gene>
<evidence type="ECO:0000313" key="2">
    <source>
        <dbReference type="Proteomes" id="UP000827872"/>
    </source>
</evidence>
<dbReference type="Proteomes" id="UP000827872">
    <property type="component" value="Linkage Group LG03"/>
</dbReference>
<evidence type="ECO:0000313" key="1">
    <source>
        <dbReference type="EMBL" id="KAH7992045.1"/>
    </source>
</evidence>
<dbReference type="EMBL" id="CM037616">
    <property type="protein sequence ID" value="KAH7992045.1"/>
    <property type="molecule type" value="Genomic_DNA"/>
</dbReference>
<reference evidence="1" key="1">
    <citation type="submission" date="2021-08" db="EMBL/GenBank/DDBJ databases">
        <title>The first chromosome-level gecko genome reveals the dynamic sex chromosomes of Neotropical dwarf geckos (Sphaerodactylidae: Sphaerodactylus).</title>
        <authorList>
            <person name="Pinto B.J."/>
            <person name="Keating S.E."/>
            <person name="Gamble T."/>
        </authorList>
    </citation>
    <scope>NUCLEOTIDE SEQUENCE</scope>
    <source>
        <strain evidence="1">TG3544</strain>
    </source>
</reference>
<comment type="caution">
    <text evidence="1">The sequence shown here is derived from an EMBL/GenBank/DDBJ whole genome shotgun (WGS) entry which is preliminary data.</text>
</comment>
<keyword evidence="2" id="KW-1185">Reference proteome</keyword>
<proteinExistence type="predicted"/>